<name>A0A2T0SDX2_9PSEU</name>
<protein>
    <recommendedName>
        <fullName evidence="3">Ribulose 1,5-bisphosphate carboxylase large subunit</fullName>
    </recommendedName>
</protein>
<sequence length="230" mass="24218">MEMRLPAPGELFGLAKSTVGWAVDSAVAVAAVPGRVLGLLDSAEALVARVDGVVTRADDLIQRTGALVGEVEAVVAQARVVSSAAQVVVADARRVSTAAEAVVTEVVDVTNQATGVVATAESTARTAHELLEAYSPLARKAVPLLKRFVDELSPQEIEAAIRLVDQLPVLTEHIISDVLPILATLDKVGPDVHQLLEVTNDVRQAILGIPGFNFLRKRGEEKDPENGSAE</sequence>
<accession>A0A2T0SDX2</accession>
<dbReference type="AlphaFoldDB" id="A0A2T0SDX2"/>
<evidence type="ECO:0000313" key="2">
    <source>
        <dbReference type="Proteomes" id="UP000239494"/>
    </source>
</evidence>
<dbReference type="SUPFAM" id="SSF58104">
    <property type="entry name" value="Methyl-accepting chemotaxis protein (MCP) signaling domain"/>
    <property type="match status" value="1"/>
</dbReference>
<proteinExistence type="predicted"/>
<gene>
    <name evidence="1" type="ORF">CLV43_12216</name>
</gene>
<evidence type="ECO:0000313" key="1">
    <source>
        <dbReference type="EMBL" id="PRY31610.1"/>
    </source>
</evidence>
<dbReference type="EMBL" id="PVTF01000022">
    <property type="protein sequence ID" value="PRY31610.1"/>
    <property type="molecule type" value="Genomic_DNA"/>
</dbReference>
<evidence type="ECO:0008006" key="3">
    <source>
        <dbReference type="Google" id="ProtNLM"/>
    </source>
</evidence>
<comment type="caution">
    <text evidence="1">The sequence shown here is derived from an EMBL/GenBank/DDBJ whole genome shotgun (WGS) entry which is preliminary data.</text>
</comment>
<organism evidence="1 2">
    <name type="scientific">Umezawaea tangerina</name>
    <dbReference type="NCBI Taxonomy" id="84725"/>
    <lineage>
        <taxon>Bacteria</taxon>
        <taxon>Bacillati</taxon>
        <taxon>Actinomycetota</taxon>
        <taxon>Actinomycetes</taxon>
        <taxon>Pseudonocardiales</taxon>
        <taxon>Pseudonocardiaceae</taxon>
        <taxon>Umezawaea</taxon>
    </lineage>
</organism>
<keyword evidence="2" id="KW-1185">Reference proteome</keyword>
<dbReference type="RefSeq" id="WP_170156286.1">
    <property type="nucleotide sequence ID" value="NZ_PVTF01000022.1"/>
</dbReference>
<reference evidence="1 2" key="1">
    <citation type="submission" date="2018-03" db="EMBL/GenBank/DDBJ databases">
        <title>Genomic Encyclopedia of Archaeal and Bacterial Type Strains, Phase II (KMG-II): from individual species to whole genera.</title>
        <authorList>
            <person name="Goeker M."/>
        </authorList>
    </citation>
    <scope>NUCLEOTIDE SEQUENCE [LARGE SCALE GENOMIC DNA]</scope>
    <source>
        <strain evidence="1 2">DSM 44720</strain>
    </source>
</reference>
<dbReference type="Proteomes" id="UP000239494">
    <property type="component" value="Unassembled WGS sequence"/>
</dbReference>